<keyword evidence="1" id="KW-1185">Reference proteome</keyword>
<dbReference type="Proteomes" id="UP000035680">
    <property type="component" value="Unassembled WGS sequence"/>
</dbReference>
<evidence type="ECO:0000313" key="1">
    <source>
        <dbReference type="Proteomes" id="UP000035680"/>
    </source>
</evidence>
<sequence length="84" mass="9588">MPATIVTPQLIKARTNYARTVRGIPDHYLLFLDETGFNLHTTTNNGYSSVNINAYRLFPANRQRNVSLMTFFSTNGVFHHKCLV</sequence>
<evidence type="ECO:0000313" key="2">
    <source>
        <dbReference type="WBParaSite" id="SVE_1410800.1"/>
    </source>
</evidence>
<dbReference type="AlphaFoldDB" id="A0A0K0FSR0"/>
<dbReference type="WBParaSite" id="SVE_1410800.1">
    <property type="protein sequence ID" value="SVE_1410800.1"/>
    <property type="gene ID" value="SVE_1410800"/>
</dbReference>
<reference evidence="1" key="1">
    <citation type="submission" date="2014-07" db="EMBL/GenBank/DDBJ databases">
        <authorList>
            <person name="Martin A.A"/>
            <person name="De Silva N."/>
        </authorList>
    </citation>
    <scope>NUCLEOTIDE SEQUENCE</scope>
</reference>
<reference evidence="2" key="2">
    <citation type="submission" date="2015-08" db="UniProtKB">
        <authorList>
            <consortium name="WormBaseParasite"/>
        </authorList>
    </citation>
    <scope>IDENTIFICATION</scope>
</reference>
<protein>
    <submittedName>
        <fullName evidence="2">DDE_3 domain-containing protein</fullName>
    </submittedName>
</protein>
<dbReference type="STRING" id="75913.A0A0K0FSR0"/>
<accession>A0A0K0FSR0</accession>
<organism evidence="1 2">
    <name type="scientific">Strongyloides venezuelensis</name>
    <name type="common">Threadworm</name>
    <dbReference type="NCBI Taxonomy" id="75913"/>
    <lineage>
        <taxon>Eukaryota</taxon>
        <taxon>Metazoa</taxon>
        <taxon>Ecdysozoa</taxon>
        <taxon>Nematoda</taxon>
        <taxon>Chromadorea</taxon>
        <taxon>Rhabditida</taxon>
        <taxon>Tylenchina</taxon>
        <taxon>Panagrolaimomorpha</taxon>
        <taxon>Strongyloidoidea</taxon>
        <taxon>Strongyloididae</taxon>
        <taxon>Strongyloides</taxon>
    </lineage>
</organism>
<proteinExistence type="predicted"/>
<name>A0A0K0FSR0_STRVS</name>